<dbReference type="EMBL" id="LVZM01001559">
    <property type="protein sequence ID" value="OUC49130.1"/>
    <property type="molecule type" value="Genomic_DNA"/>
</dbReference>
<sequence>DRVLSSTIFPRDEESSSPLATLAGTNTTSLATSLVTSPLEVRIRKALTTLSRPGNSWEITPIRQHVWGRLSSRISTRSSVYGLTCVPPHLRRESRVVRQLDLHLRHHLAINCCRYLHLTVYCKLLVPEGRQSGSRSSVAGRST</sequence>
<reference evidence="2 3" key="1">
    <citation type="submission" date="2015-04" db="EMBL/GenBank/DDBJ databases">
        <title>Draft genome of the roundworm Trichinella nativa.</title>
        <authorList>
            <person name="Mitreva M."/>
        </authorList>
    </citation>
    <scope>NUCLEOTIDE SEQUENCE [LARGE SCALE GENOMIC DNA]</scope>
    <source>
        <strain evidence="2 3">ISS45</strain>
    </source>
</reference>
<evidence type="ECO:0000313" key="3">
    <source>
        <dbReference type="Proteomes" id="UP000243006"/>
    </source>
</evidence>
<protein>
    <submittedName>
        <fullName evidence="2">Uncharacterized protein</fullName>
    </submittedName>
</protein>
<accession>A0A1Y3EWI2</accession>
<gene>
    <name evidence="2" type="ORF">D917_00995</name>
</gene>
<dbReference type="Proteomes" id="UP000243006">
    <property type="component" value="Unassembled WGS sequence"/>
</dbReference>
<proteinExistence type="predicted"/>
<evidence type="ECO:0000256" key="1">
    <source>
        <dbReference type="SAM" id="MobiDB-lite"/>
    </source>
</evidence>
<feature type="region of interest" description="Disordered" evidence="1">
    <location>
        <begin position="1"/>
        <end position="21"/>
    </location>
</feature>
<name>A0A1Y3EWI2_9BILA</name>
<evidence type="ECO:0000313" key="2">
    <source>
        <dbReference type="EMBL" id="OUC49130.1"/>
    </source>
</evidence>
<organism evidence="2 3">
    <name type="scientific">Trichinella nativa</name>
    <dbReference type="NCBI Taxonomy" id="6335"/>
    <lineage>
        <taxon>Eukaryota</taxon>
        <taxon>Metazoa</taxon>
        <taxon>Ecdysozoa</taxon>
        <taxon>Nematoda</taxon>
        <taxon>Enoplea</taxon>
        <taxon>Dorylaimia</taxon>
        <taxon>Trichinellida</taxon>
        <taxon>Trichinellidae</taxon>
        <taxon>Trichinella</taxon>
    </lineage>
</organism>
<feature type="non-terminal residue" evidence="2">
    <location>
        <position position="1"/>
    </location>
</feature>
<dbReference type="AlphaFoldDB" id="A0A1Y3EWI2"/>
<comment type="caution">
    <text evidence="2">The sequence shown here is derived from an EMBL/GenBank/DDBJ whole genome shotgun (WGS) entry which is preliminary data.</text>
</comment>